<name>A0ABR3HDV4_LOXSC</name>
<organism evidence="1 2">
    <name type="scientific">Loxostege sticticalis</name>
    <name type="common">Beet webworm moth</name>
    <dbReference type="NCBI Taxonomy" id="481309"/>
    <lineage>
        <taxon>Eukaryota</taxon>
        <taxon>Metazoa</taxon>
        <taxon>Ecdysozoa</taxon>
        <taxon>Arthropoda</taxon>
        <taxon>Hexapoda</taxon>
        <taxon>Insecta</taxon>
        <taxon>Pterygota</taxon>
        <taxon>Neoptera</taxon>
        <taxon>Endopterygota</taxon>
        <taxon>Lepidoptera</taxon>
        <taxon>Glossata</taxon>
        <taxon>Ditrysia</taxon>
        <taxon>Pyraloidea</taxon>
        <taxon>Crambidae</taxon>
        <taxon>Pyraustinae</taxon>
        <taxon>Loxostege</taxon>
    </lineage>
</organism>
<dbReference type="EMBL" id="JBEUOH010000021">
    <property type="protein sequence ID" value="KAL0868600.1"/>
    <property type="molecule type" value="Genomic_DNA"/>
</dbReference>
<reference evidence="1 2" key="1">
    <citation type="submission" date="2024-06" db="EMBL/GenBank/DDBJ databases">
        <title>A chromosome-level genome assembly of beet webworm, Loxostege sticticalis.</title>
        <authorList>
            <person name="Zhang Y."/>
        </authorList>
    </citation>
    <scope>NUCLEOTIDE SEQUENCE [LARGE SCALE GENOMIC DNA]</scope>
    <source>
        <strain evidence="1">AQ026</strain>
        <tissue evidence="1">Whole body</tissue>
    </source>
</reference>
<sequence>MEMEELPRKKIKYIPESEIETQCDDDDVFYQNSQTYDEWESVVNKDKKLTKDNFTNTEKMLEEVEERVPTIVDIHGCKYFGQFVSNELLRFSVGERYKIMQKIIESLK</sequence>
<comment type="caution">
    <text evidence="1">The sequence shown here is derived from an EMBL/GenBank/DDBJ whole genome shotgun (WGS) entry which is preliminary data.</text>
</comment>
<keyword evidence="2" id="KW-1185">Reference proteome</keyword>
<protein>
    <submittedName>
        <fullName evidence="1">Uncharacterized protein</fullName>
    </submittedName>
</protein>
<proteinExistence type="predicted"/>
<evidence type="ECO:0000313" key="2">
    <source>
        <dbReference type="Proteomes" id="UP001549920"/>
    </source>
</evidence>
<evidence type="ECO:0000313" key="1">
    <source>
        <dbReference type="EMBL" id="KAL0868600.1"/>
    </source>
</evidence>
<dbReference type="Proteomes" id="UP001549920">
    <property type="component" value="Unassembled WGS sequence"/>
</dbReference>
<gene>
    <name evidence="1" type="ORF">ABMA27_008063</name>
</gene>
<accession>A0ABR3HDV4</accession>